<proteinExistence type="predicted"/>
<feature type="compositionally biased region" description="Low complexity" evidence="1">
    <location>
        <begin position="382"/>
        <end position="393"/>
    </location>
</feature>
<accession>A0A7S1KTH3</accession>
<gene>
    <name evidence="2" type="ORF">PCOS0759_LOCUS8637</name>
</gene>
<feature type="region of interest" description="Disordered" evidence="1">
    <location>
        <begin position="158"/>
        <end position="211"/>
    </location>
</feature>
<protein>
    <submittedName>
        <fullName evidence="2">Uncharacterized protein</fullName>
    </submittedName>
</protein>
<feature type="region of interest" description="Disordered" evidence="1">
    <location>
        <begin position="245"/>
        <end position="429"/>
    </location>
</feature>
<dbReference type="EMBL" id="HBGD01010501">
    <property type="protein sequence ID" value="CAD9085383.1"/>
    <property type="molecule type" value="Transcribed_RNA"/>
</dbReference>
<evidence type="ECO:0000256" key="1">
    <source>
        <dbReference type="SAM" id="MobiDB-lite"/>
    </source>
</evidence>
<feature type="compositionally biased region" description="Pro residues" evidence="1">
    <location>
        <begin position="177"/>
        <end position="196"/>
    </location>
</feature>
<organism evidence="2">
    <name type="scientific">Percolomonas cosmopolitus</name>
    <dbReference type="NCBI Taxonomy" id="63605"/>
    <lineage>
        <taxon>Eukaryota</taxon>
        <taxon>Discoba</taxon>
        <taxon>Heterolobosea</taxon>
        <taxon>Tetramitia</taxon>
        <taxon>Eutetramitia</taxon>
        <taxon>Percolomonadidae</taxon>
        <taxon>Percolomonas</taxon>
    </lineage>
</organism>
<feature type="compositionally biased region" description="Polar residues" evidence="1">
    <location>
        <begin position="413"/>
        <end position="422"/>
    </location>
</feature>
<feature type="region of interest" description="Disordered" evidence="1">
    <location>
        <begin position="460"/>
        <end position="578"/>
    </location>
</feature>
<reference evidence="2" key="1">
    <citation type="submission" date="2021-01" db="EMBL/GenBank/DDBJ databases">
        <authorList>
            <person name="Corre E."/>
            <person name="Pelletier E."/>
            <person name="Niang G."/>
            <person name="Scheremetjew M."/>
            <person name="Finn R."/>
            <person name="Kale V."/>
            <person name="Holt S."/>
            <person name="Cochrane G."/>
            <person name="Meng A."/>
            <person name="Brown T."/>
            <person name="Cohen L."/>
        </authorList>
    </citation>
    <scope>NUCLEOTIDE SEQUENCE</scope>
    <source>
        <strain evidence="2">WS</strain>
    </source>
</reference>
<name>A0A7S1KTH3_9EUKA</name>
<feature type="compositionally biased region" description="Polar residues" evidence="1">
    <location>
        <begin position="351"/>
        <end position="365"/>
    </location>
</feature>
<feature type="compositionally biased region" description="Basic residues" evidence="1">
    <location>
        <begin position="527"/>
        <end position="541"/>
    </location>
</feature>
<evidence type="ECO:0000313" key="2">
    <source>
        <dbReference type="EMBL" id="CAD9085383.1"/>
    </source>
</evidence>
<feature type="compositionally biased region" description="Basic residues" evidence="1">
    <location>
        <begin position="549"/>
        <end position="558"/>
    </location>
</feature>
<dbReference type="AlphaFoldDB" id="A0A7S1KTH3"/>
<sequence length="620" mass="70488">MEHIATWIENWIETHKGHASDNIQVHLYYIMLLLHLNRTNESNVHVQAIQQEHKRNILLFVLKGDTLKVLGDERRALKSYSRCIALARRANRQDAAQTLIGKGFRPGMWEWKLHFLNCMRLFLPDLWPFGSVSHEASIHKSVDQMMVWEWFLSKHAKPKPKPAAAVPPPKKRSVVNSPPPKSVPKPVQPMTPPPPARTFKRDYNRPWNTEWKPTRRERKVVLHQPLKFQNTRSYSKPWLNDAYENLPPRSSMSPQKALFKPPQSSPTHSKADDMRAHLSQSPGASPHSDKKYVNGNIPQTSMTTRKSPSKVTSRDQPRMWKTRHPSRNTAVHPTDSQDKPAPRTRAPLGSLITTPTKSRYRSTNRALFLDTSSKTEKDTEDTSSSVTKTINSSSERRSRRRTRANPVGPHKSAQATHSKVVQSITNSSEETISTGEVIVPKRNIHTAPCKQKRTLIQEHAAAAPGKRKSLTSTSKSKSEGQLHLRNNAPSVVDLKMRKSASSSKRRSKNSWIKDTDEDSSTESSRSSQRKRSASRRKRRENRSKTPTSGKRRTKKHRWVAAPDMKPMGNDEPAVNDEDDTDVLRKRPMLRVHQVLEDSSTSVQPPVAKQRGPIFVQVTGD</sequence>
<feature type="compositionally biased region" description="Polar residues" evidence="1">
    <location>
        <begin position="296"/>
        <end position="311"/>
    </location>
</feature>